<dbReference type="Proteomes" id="UP000185944">
    <property type="component" value="Unassembled WGS sequence"/>
</dbReference>
<gene>
    <name evidence="5" type="ORF">NEDG_02172</name>
</gene>
<dbReference type="GO" id="GO:0031123">
    <property type="term" value="P:RNA 3'-end processing"/>
    <property type="evidence" value="ECO:0007669"/>
    <property type="project" value="TreeGrafter"/>
</dbReference>
<keyword evidence="2" id="KW-0479">Metal-binding</keyword>
<evidence type="ECO:0000256" key="1">
    <source>
        <dbReference type="ARBA" id="ARBA00008593"/>
    </source>
</evidence>
<keyword evidence="3" id="KW-0460">Magnesium</keyword>
<evidence type="ECO:0000256" key="3">
    <source>
        <dbReference type="ARBA" id="ARBA00022842"/>
    </source>
</evidence>
<comment type="similarity">
    <text evidence="1">Belongs to the DNA polymerase type-B-like family.</text>
</comment>
<dbReference type="InterPro" id="IPR002058">
    <property type="entry name" value="PAP_assoc"/>
</dbReference>
<accession>A0A177EMK8</accession>
<dbReference type="RefSeq" id="XP_067545788.1">
    <property type="nucleotide sequence ID" value="XM_067689590.1"/>
</dbReference>
<dbReference type="OrthoDB" id="273917at2759"/>
<dbReference type="GO" id="GO:1990817">
    <property type="term" value="F:poly(A) RNA polymerase activity"/>
    <property type="evidence" value="ECO:0007669"/>
    <property type="project" value="InterPro"/>
</dbReference>
<sequence>MREKHSYGGGTAQRGQTIPITKHLSLIKDLSTGTKNKLNTETLKLADIILPTKRDLETRARVIEDAEKRAAAAEVAIYSTASLGITLQSTDIELFYTDENASKLLRSFLTDIAENGVVAMGGNAHPPFVSYIDKAYGYTVTLYAKSQYNEKLSHMKNILKKFPVIKKMILVLSHILRSRGLCIQGASVGEYELLLMCECFLKSHPLIQGQCIDAGKNLGVLLMDFLQLYGCDLYYDRVGIDPKRGWFVHKAKDAGYFHIVDPVDGTDAGSLLVLHKGVEALFNNLYTGMNVLYRLETALPIVSFWIMPTSTGDFWWKDVETLLEETFK</sequence>
<dbReference type="SUPFAM" id="SSF81631">
    <property type="entry name" value="PAP/OAS1 substrate-binding domain"/>
    <property type="match status" value="1"/>
</dbReference>
<dbReference type="GO" id="GO:0003729">
    <property type="term" value="F:mRNA binding"/>
    <property type="evidence" value="ECO:0007669"/>
    <property type="project" value="TreeGrafter"/>
</dbReference>
<dbReference type="Pfam" id="PF03828">
    <property type="entry name" value="PAP_assoc"/>
    <property type="match status" value="1"/>
</dbReference>
<dbReference type="InterPro" id="IPR043519">
    <property type="entry name" value="NT_sf"/>
</dbReference>
<dbReference type="GO" id="GO:0031499">
    <property type="term" value="C:TRAMP complex"/>
    <property type="evidence" value="ECO:0007669"/>
    <property type="project" value="TreeGrafter"/>
</dbReference>
<proteinExistence type="inferred from homology"/>
<dbReference type="STRING" id="1805483.A0A177EMK8"/>
<dbReference type="VEuPathDB" id="MicrosporidiaDB:NEDG_02172"/>
<dbReference type="Gene3D" id="1.10.1410.10">
    <property type="match status" value="1"/>
</dbReference>
<dbReference type="PANTHER" id="PTHR23092">
    <property type="entry name" value="POLY(A) RNA POLYMERASE"/>
    <property type="match status" value="1"/>
</dbReference>
<dbReference type="GO" id="GO:0005730">
    <property type="term" value="C:nucleolus"/>
    <property type="evidence" value="ECO:0007669"/>
    <property type="project" value="TreeGrafter"/>
</dbReference>
<dbReference type="EMBL" id="LTDL01000001">
    <property type="protein sequence ID" value="OAG32590.1"/>
    <property type="molecule type" value="Genomic_DNA"/>
</dbReference>
<protein>
    <submittedName>
        <fullName evidence="5">Non-canonical poly(A) RNA polymerase PAPD5/7</fullName>
    </submittedName>
</protein>
<dbReference type="GeneID" id="93648522"/>
<name>A0A177EMK8_9MICR</name>
<evidence type="ECO:0000313" key="6">
    <source>
        <dbReference type="Proteomes" id="UP000185944"/>
    </source>
</evidence>
<dbReference type="InterPro" id="IPR045862">
    <property type="entry name" value="Trf4-like"/>
</dbReference>
<comment type="caution">
    <text evidence="5">The sequence shown here is derived from an EMBL/GenBank/DDBJ whole genome shotgun (WGS) entry which is preliminary data.</text>
</comment>
<dbReference type="GO" id="GO:0046872">
    <property type="term" value="F:metal ion binding"/>
    <property type="evidence" value="ECO:0007669"/>
    <property type="project" value="UniProtKB-KW"/>
</dbReference>
<organism evidence="5 6">
    <name type="scientific">Nematocida displodere</name>
    <dbReference type="NCBI Taxonomy" id="1805483"/>
    <lineage>
        <taxon>Eukaryota</taxon>
        <taxon>Fungi</taxon>
        <taxon>Fungi incertae sedis</taxon>
        <taxon>Microsporidia</taxon>
        <taxon>Nematocida</taxon>
    </lineage>
</organism>
<dbReference type="AlphaFoldDB" id="A0A177EMK8"/>
<dbReference type="PANTHER" id="PTHR23092:SF15">
    <property type="entry name" value="INACTIVE NON-CANONICAL POLY(A) RNA POLYMERASE PROTEIN TRF4-2-RELATED"/>
    <property type="match status" value="1"/>
</dbReference>
<evidence type="ECO:0000259" key="4">
    <source>
        <dbReference type="Pfam" id="PF03828"/>
    </source>
</evidence>
<dbReference type="GO" id="GO:0043634">
    <property type="term" value="P:polyadenylation-dependent ncRNA catabolic process"/>
    <property type="evidence" value="ECO:0007669"/>
    <property type="project" value="TreeGrafter"/>
</dbReference>
<dbReference type="Gene3D" id="3.30.460.10">
    <property type="entry name" value="Beta Polymerase, domain 2"/>
    <property type="match status" value="1"/>
</dbReference>
<feature type="domain" description="PAP-associated" evidence="4">
    <location>
        <begin position="217"/>
        <end position="251"/>
    </location>
</feature>
<keyword evidence="6" id="KW-1185">Reference proteome</keyword>
<evidence type="ECO:0000313" key="5">
    <source>
        <dbReference type="EMBL" id="OAG32590.1"/>
    </source>
</evidence>
<reference evidence="5 6" key="1">
    <citation type="submission" date="2016-02" db="EMBL/GenBank/DDBJ databases">
        <title>Discovery of a natural microsporidian pathogen with a broad tissue tropism in Caenorhabditis elegans.</title>
        <authorList>
            <person name="Luallen R.J."/>
            <person name="Reinke A.W."/>
            <person name="Tong L."/>
            <person name="Botts M.R."/>
            <person name="Felix M.-A."/>
            <person name="Troemel E.R."/>
        </authorList>
    </citation>
    <scope>NUCLEOTIDE SEQUENCE [LARGE SCALE GENOMIC DNA]</scope>
    <source>
        <strain evidence="5 6">JUm2807</strain>
    </source>
</reference>
<evidence type="ECO:0000256" key="2">
    <source>
        <dbReference type="ARBA" id="ARBA00022723"/>
    </source>
</evidence>